<evidence type="ECO:0000256" key="1">
    <source>
        <dbReference type="ARBA" id="ARBA00004170"/>
    </source>
</evidence>
<dbReference type="EMBL" id="NQMN01000001">
    <property type="protein sequence ID" value="PAF55067.1"/>
    <property type="molecule type" value="Genomic_DNA"/>
</dbReference>
<evidence type="ECO:0000256" key="8">
    <source>
        <dbReference type="ARBA" id="ARBA00023310"/>
    </source>
</evidence>
<keyword evidence="8" id="KW-0066">ATP synthesis</keyword>
<keyword evidence="7" id="KW-0139">CF(1)</keyword>
<comment type="similarity">
    <text evidence="2">Belongs to the ATPase gamma chain family.</text>
</comment>
<keyword evidence="6" id="KW-0472">Membrane</keyword>
<evidence type="ECO:0000256" key="5">
    <source>
        <dbReference type="ARBA" id="ARBA00023065"/>
    </source>
</evidence>
<gene>
    <name evidence="9" type="ORF">CJF60_00040</name>
</gene>
<dbReference type="InterPro" id="IPR035968">
    <property type="entry name" value="ATP_synth_F1_ATPase_gsu"/>
</dbReference>
<organism evidence="9 10">
    <name type="scientific">Mycoplasmopsis agassizii</name>
    <dbReference type="NCBI Taxonomy" id="33922"/>
    <lineage>
        <taxon>Bacteria</taxon>
        <taxon>Bacillati</taxon>
        <taxon>Mycoplasmatota</taxon>
        <taxon>Mycoplasmoidales</taxon>
        <taxon>Metamycoplasmataceae</taxon>
        <taxon>Mycoplasmopsis</taxon>
    </lineage>
</organism>
<keyword evidence="10" id="KW-1185">Reference proteome</keyword>
<comment type="caution">
    <text evidence="9">The sequence shown here is derived from an EMBL/GenBank/DDBJ whole genome shotgun (WGS) entry which is preliminary data.</text>
</comment>
<evidence type="ECO:0000256" key="3">
    <source>
        <dbReference type="ARBA" id="ARBA00022448"/>
    </source>
</evidence>
<evidence type="ECO:0000313" key="10">
    <source>
        <dbReference type="Proteomes" id="UP000217033"/>
    </source>
</evidence>
<keyword evidence="4" id="KW-0375">Hydrogen ion transport</keyword>
<evidence type="ECO:0000256" key="2">
    <source>
        <dbReference type="ARBA" id="ARBA00007681"/>
    </source>
</evidence>
<evidence type="ECO:0008006" key="11">
    <source>
        <dbReference type="Google" id="ProtNLM"/>
    </source>
</evidence>
<dbReference type="SUPFAM" id="SSF52943">
    <property type="entry name" value="ATP synthase (F1-ATPase), gamma subunit"/>
    <property type="match status" value="1"/>
</dbReference>
<dbReference type="NCBIfam" id="NF045933">
    <property type="entry name" value="MSC_0622_gamma"/>
    <property type="match status" value="1"/>
</dbReference>
<name>A0ABX4H5B7_9BACT</name>
<evidence type="ECO:0000256" key="4">
    <source>
        <dbReference type="ARBA" id="ARBA00022781"/>
    </source>
</evidence>
<dbReference type="RefSeq" id="WP_084232684.1">
    <property type="nucleotide sequence ID" value="NZ_FWXE01000011.1"/>
</dbReference>
<evidence type="ECO:0000313" key="9">
    <source>
        <dbReference type="EMBL" id="PAF55067.1"/>
    </source>
</evidence>
<accession>A0ABX4H5B7</accession>
<protein>
    <recommendedName>
        <fullName evidence="11">ATP synthase gamma chain</fullName>
    </recommendedName>
</protein>
<evidence type="ECO:0000256" key="7">
    <source>
        <dbReference type="ARBA" id="ARBA00023196"/>
    </source>
</evidence>
<keyword evidence="5" id="KW-0406">Ion transport</keyword>
<comment type="subcellular location">
    <subcellularLocation>
        <location evidence="1">Membrane</location>
        <topology evidence="1">Peripheral membrane protein</topology>
    </subcellularLocation>
</comment>
<sequence>MDLKKHVQRLKNFDQVQKIVSLNRNLSLIEINSLQKRIRSSLSNSVFAKIIIQKLHDLRNVNSIYFSEDKDLLFNNKKPRKTLWIYLTNVQKYTKSFYERTDKVLEKNHDVHDSYISLGIESREKIQSLNYKLIASYDDFNSKDLSIELSELIRIQIEEEKFDEVKMIVSSNKLKDYTAQLYPINNFYFKYPKSQIDSLRSKNINFEKFQILPNIDEFFNSILNFYFQSTLEALIAEASFINYKNKLIEENKQLKKIDDEILKTKIKINKEKRELEIEEIVMITQNNKKEFQRAK</sequence>
<dbReference type="Proteomes" id="UP000217033">
    <property type="component" value="Unassembled WGS sequence"/>
</dbReference>
<proteinExistence type="inferred from homology"/>
<reference evidence="9" key="1">
    <citation type="submission" date="2017-08" db="EMBL/GenBank/DDBJ databases">
        <authorList>
            <person name="Alvarez-Ponce D."/>
            <person name="Weitzman C.L."/>
            <person name="Tillett R.L."/>
            <person name="Sandmeier F.C."/>
            <person name="Tracy C.R."/>
        </authorList>
    </citation>
    <scope>NUCLEOTIDE SEQUENCE [LARGE SCALE GENOMIC DNA]</scope>
    <source>
        <strain evidence="9">PS6</strain>
    </source>
</reference>
<keyword evidence="3" id="KW-0813">Transport</keyword>
<evidence type="ECO:0000256" key="6">
    <source>
        <dbReference type="ARBA" id="ARBA00023136"/>
    </source>
</evidence>